<comment type="caution">
    <text evidence="1">The sequence shown here is derived from an EMBL/GenBank/DDBJ whole genome shotgun (WGS) entry which is preliminary data.</text>
</comment>
<gene>
    <name evidence="1" type="ORF">K490DRAFT_45305</name>
</gene>
<dbReference type="OrthoDB" id="6362633at2759"/>
<evidence type="ECO:0000313" key="1">
    <source>
        <dbReference type="EMBL" id="KAF2085934.1"/>
    </source>
</evidence>
<accession>A0A9P4LW17</accession>
<dbReference type="AlphaFoldDB" id="A0A9P4LW17"/>
<name>A0A9P4LW17_9PEZI</name>
<organism evidence="1 2">
    <name type="scientific">Saccharata proteae CBS 121410</name>
    <dbReference type="NCBI Taxonomy" id="1314787"/>
    <lineage>
        <taxon>Eukaryota</taxon>
        <taxon>Fungi</taxon>
        <taxon>Dikarya</taxon>
        <taxon>Ascomycota</taxon>
        <taxon>Pezizomycotina</taxon>
        <taxon>Dothideomycetes</taxon>
        <taxon>Dothideomycetes incertae sedis</taxon>
        <taxon>Botryosphaeriales</taxon>
        <taxon>Saccharataceae</taxon>
        <taxon>Saccharata</taxon>
    </lineage>
</organism>
<evidence type="ECO:0000313" key="2">
    <source>
        <dbReference type="Proteomes" id="UP000799776"/>
    </source>
</evidence>
<dbReference type="InterPro" id="IPR027417">
    <property type="entry name" value="P-loop_NTPase"/>
</dbReference>
<keyword evidence="2" id="KW-1185">Reference proteome</keyword>
<dbReference type="Gene3D" id="3.40.50.300">
    <property type="entry name" value="P-loop containing nucleotide triphosphate hydrolases"/>
    <property type="match status" value="2"/>
</dbReference>
<dbReference type="SUPFAM" id="SSF52540">
    <property type="entry name" value="P-loop containing nucleoside triphosphate hydrolases"/>
    <property type="match status" value="1"/>
</dbReference>
<dbReference type="PANTHER" id="PTHR10285">
    <property type="entry name" value="URIDINE KINASE"/>
    <property type="match status" value="1"/>
</dbReference>
<reference evidence="1" key="1">
    <citation type="journal article" date="2020" name="Stud. Mycol.">
        <title>101 Dothideomycetes genomes: a test case for predicting lifestyles and emergence of pathogens.</title>
        <authorList>
            <person name="Haridas S."/>
            <person name="Albert R."/>
            <person name="Binder M."/>
            <person name="Bloem J."/>
            <person name="Labutti K."/>
            <person name="Salamov A."/>
            <person name="Andreopoulos B."/>
            <person name="Baker S."/>
            <person name="Barry K."/>
            <person name="Bills G."/>
            <person name="Bluhm B."/>
            <person name="Cannon C."/>
            <person name="Castanera R."/>
            <person name="Culley D."/>
            <person name="Daum C."/>
            <person name="Ezra D."/>
            <person name="Gonzalez J."/>
            <person name="Henrissat B."/>
            <person name="Kuo A."/>
            <person name="Liang C."/>
            <person name="Lipzen A."/>
            <person name="Lutzoni F."/>
            <person name="Magnuson J."/>
            <person name="Mondo S."/>
            <person name="Nolan M."/>
            <person name="Ohm R."/>
            <person name="Pangilinan J."/>
            <person name="Park H.-J."/>
            <person name="Ramirez L."/>
            <person name="Alfaro M."/>
            <person name="Sun H."/>
            <person name="Tritt A."/>
            <person name="Yoshinaga Y."/>
            <person name="Zwiers L.-H."/>
            <person name="Turgeon B."/>
            <person name="Goodwin S."/>
            <person name="Spatafora J."/>
            <person name="Crous P."/>
            <person name="Grigoriev I."/>
        </authorList>
    </citation>
    <scope>NUCLEOTIDE SEQUENCE</scope>
    <source>
        <strain evidence="1">CBS 121410</strain>
    </source>
</reference>
<dbReference type="EMBL" id="ML978727">
    <property type="protein sequence ID" value="KAF2085934.1"/>
    <property type="molecule type" value="Genomic_DNA"/>
</dbReference>
<dbReference type="GO" id="GO:0016787">
    <property type="term" value="F:hydrolase activity"/>
    <property type="evidence" value="ECO:0007669"/>
    <property type="project" value="UniProtKB-KW"/>
</dbReference>
<dbReference type="Proteomes" id="UP000799776">
    <property type="component" value="Unassembled WGS sequence"/>
</dbReference>
<protein>
    <submittedName>
        <fullName evidence="1">P-loop containing nucleoside triphosphate hydrolase protein</fullName>
    </submittedName>
</protein>
<sequence length="247" mass="27391">MEEQVSRLVDKIWGKYQSLLRSRRLLIAISGIPGSGKTTLAALIAHRINALHHSTHPSSGSVPPIAALVPMDGYHLTRAQLSALPDPTTAHARRGAAFTFDGDAFVSLVRELRRPLAAESRTVYAPSFDHAVKDPVADDIAISPETRVVVFEGNYLALDREPWRTAAGLMDELWFVEVGEETARRRLVGRHVRAGIARDEDEARRRVEENDLVNGREIVGERVEVHEVIRSEEDGAWRVEAQGGVEK</sequence>
<proteinExistence type="predicted"/>
<keyword evidence="1" id="KW-0378">Hydrolase</keyword>